<protein>
    <submittedName>
        <fullName evidence="3">Glycoside hydrolase</fullName>
    </submittedName>
</protein>
<feature type="domain" description="Glycosyl hydrolase family 78 alpha-rhamnosidase N-terminal" evidence="2">
    <location>
        <begin position="2"/>
        <end position="124"/>
    </location>
</feature>
<keyword evidence="4" id="KW-1185">Reference proteome</keyword>
<dbReference type="GO" id="GO:0005975">
    <property type="term" value="P:carbohydrate metabolic process"/>
    <property type="evidence" value="ECO:0007669"/>
    <property type="project" value="InterPro"/>
</dbReference>
<dbReference type="InterPro" id="IPR008928">
    <property type="entry name" value="6-hairpin_glycosidase_sf"/>
</dbReference>
<accession>A0A7S7NY01</accession>
<dbReference type="KEGG" id="pfer:IRI77_01170"/>
<name>A0A7S7NY01_PALFE</name>
<sequence>MEVTEQVAALAQRPLKRGDSFIVDFGRHMAGYVSFKLSGTGEAVDSPVRLRVTFGEAPADVAVPLESYTGTLSRAWLPDEILNVDFLPRRVEVPRRHAFRWVKFDVIDTSPNFAVHFERIEARAVTSAIMEPAPLPAGTPEALRSIDRVSLNTLRDCMQTVFEDGPRRDRRLWVGDLRLQALTNYVSFRNFDLVKRCLYLFAGLPREDGLVAACVYDDPGPKCGRQFIMDYAVLYIAALLDYVKAAKDQQTARELWPVVRKQVELVSQFINADGLFADPGGWWIFIDWREELEKTASMHGVLLFCLKQAVELAGHAGQQADAAKYQALIHRMTAAGRTRFFDSARNVFVSGPQGQVSWASQAWMVMSGLATPEMGAVALRNAMKMPDAVRPGTPYLYHYMVEAMLLSGLRKEALDLLSSYWGGMVAAGADTFWEIYDPSDPMLSPYKSILVNSYCHAWSCTPSYFLRGLQLGRTAG</sequence>
<evidence type="ECO:0000259" key="2">
    <source>
        <dbReference type="Pfam" id="PF21104"/>
    </source>
</evidence>
<evidence type="ECO:0000313" key="4">
    <source>
        <dbReference type="Proteomes" id="UP000593892"/>
    </source>
</evidence>
<dbReference type="Pfam" id="PF17389">
    <property type="entry name" value="Bac_rhamnosid6H"/>
    <property type="match status" value="1"/>
</dbReference>
<dbReference type="GO" id="GO:0016787">
    <property type="term" value="F:hydrolase activity"/>
    <property type="evidence" value="ECO:0007669"/>
    <property type="project" value="UniProtKB-KW"/>
</dbReference>
<organism evidence="3 4">
    <name type="scientific">Paludibaculum fermentans</name>
    <dbReference type="NCBI Taxonomy" id="1473598"/>
    <lineage>
        <taxon>Bacteria</taxon>
        <taxon>Pseudomonadati</taxon>
        <taxon>Acidobacteriota</taxon>
        <taxon>Terriglobia</taxon>
        <taxon>Bryobacterales</taxon>
        <taxon>Bryobacteraceae</taxon>
        <taxon>Paludibaculum</taxon>
    </lineage>
</organism>
<dbReference type="PANTHER" id="PTHR34987:SF2">
    <property type="entry name" value="B, PUTATIVE (AFU_ORTHOLOGUE AFUA_7G05040)-RELATED"/>
    <property type="match status" value="1"/>
</dbReference>
<keyword evidence="3" id="KW-0378">Hydrolase</keyword>
<gene>
    <name evidence="3" type="ORF">IRI77_01170</name>
</gene>
<reference evidence="3 4" key="1">
    <citation type="submission" date="2020-10" db="EMBL/GenBank/DDBJ databases">
        <title>Complete genome sequence of Paludibaculum fermentans P105T, a facultatively anaerobic acidobacterium capable of dissimilatory Fe(III) reduction.</title>
        <authorList>
            <person name="Dedysh S.N."/>
            <person name="Beletsky A.V."/>
            <person name="Kulichevskaya I.S."/>
            <person name="Mardanov A.V."/>
            <person name="Ravin N.V."/>
        </authorList>
    </citation>
    <scope>NUCLEOTIDE SEQUENCE [LARGE SCALE GENOMIC DNA]</scope>
    <source>
        <strain evidence="3 4">P105</strain>
    </source>
</reference>
<dbReference type="SUPFAM" id="SSF48208">
    <property type="entry name" value="Six-hairpin glycosidases"/>
    <property type="match status" value="1"/>
</dbReference>
<evidence type="ECO:0000259" key="1">
    <source>
        <dbReference type="Pfam" id="PF17389"/>
    </source>
</evidence>
<dbReference type="AlphaFoldDB" id="A0A7S7NY01"/>
<dbReference type="InterPro" id="IPR049164">
    <property type="entry name" value="Glyco_hydro_78_N"/>
</dbReference>
<dbReference type="EMBL" id="CP063849">
    <property type="protein sequence ID" value="QOY91880.1"/>
    <property type="molecule type" value="Genomic_DNA"/>
</dbReference>
<dbReference type="Proteomes" id="UP000593892">
    <property type="component" value="Chromosome"/>
</dbReference>
<feature type="domain" description="Alpha-L-rhamnosidase six-hairpin glycosidase" evidence="1">
    <location>
        <begin position="143"/>
        <end position="466"/>
    </location>
</feature>
<dbReference type="PANTHER" id="PTHR34987">
    <property type="entry name" value="C, PUTATIVE (AFU_ORTHOLOGUE AFUA_3G02880)-RELATED"/>
    <property type="match status" value="1"/>
</dbReference>
<proteinExistence type="predicted"/>
<evidence type="ECO:0000313" key="3">
    <source>
        <dbReference type="EMBL" id="QOY91880.1"/>
    </source>
</evidence>
<dbReference type="Pfam" id="PF21104">
    <property type="entry name" value="Glyco_hydro_78_N"/>
    <property type="match status" value="1"/>
</dbReference>
<dbReference type="InterPro" id="IPR035396">
    <property type="entry name" value="Bac_rhamnosid6H"/>
</dbReference>
<dbReference type="InterPro" id="IPR012341">
    <property type="entry name" value="6hp_glycosidase-like_sf"/>
</dbReference>
<dbReference type="Gene3D" id="1.50.10.10">
    <property type="match status" value="1"/>
</dbReference>